<proteinExistence type="predicted"/>
<sequence length="568" mass="57505">HPFYKIEPLLGEIDNLAAKSSLTIPVRVTRINDFSGTGGGGTGGGGTGGGGTGGGGTGGGGTGGGGTGGGGTGGGGTGAGGTGAGGTGGGDVDPNTPVPCSISGSLQWSYPCGGNDITKGTAIAFNNVEGNCPGGGAGGGGGGGGGFSGGGFGGGGGGSVSIFSPTPVVLDINPCCVEITLFKKDFSSYLQPFIETAETAVNAYLAVQTGKLAEVDLEISAEAEVKTCCDPIGLAYGASAEGTGRLLIGPNLSQDFELSVPEELLLGSMFSSISLSGEGLIGITVEPYIKIDGFIGEECGEDFKISLSGTVGLDFNAGITGNIKAKAEFINGQAPEFEIVAAEGGLFGGLSYTFGYSTSEGFYSSFESSGLYLSAYASAFGYTVSPFDNPATPEVETRKYLIDPVNSSNVFEINNIPVFNFDVSSLEKTITEQLQSQANEILSRPEYQGFLITLDKPENTNNQLSASEEASVCAQVTIKIDQEAVMTRAAFLGNLEIENGNATNLTNLSVILQIKDQNGNIVNDKFGITDPILSNITAVDGTGILTGDNPDTPQKEGIGSAQWTFIPT</sequence>
<dbReference type="AlphaFoldDB" id="A0A510PQ95"/>
<feature type="non-terminal residue" evidence="2">
    <location>
        <position position="1"/>
    </location>
</feature>
<dbReference type="PANTHER" id="PTHR40903:SF1">
    <property type="entry name" value="HYPHALLY REGULATED CELL WALL PROTEIN 3"/>
    <property type="match status" value="1"/>
</dbReference>
<dbReference type="Proteomes" id="UP000321223">
    <property type="component" value="Unassembled WGS sequence"/>
</dbReference>
<evidence type="ECO:0000313" key="2">
    <source>
        <dbReference type="EMBL" id="GCA96048.1"/>
    </source>
</evidence>
<evidence type="ECO:0000256" key="1">
    <source>
        <dbReference type="SAM" id="MobiDB-lite"/>
    </source>
</evidence>
<dbReference type="PANTHER" id="PTHR40903">
    <property type="entry name" value="GLYCINE-RICH CELL WALL STRUCTURAL PROTEIN 1-LIKE"/>
    <property type="match status" value="1"/>
</dbReference>
<feature type="region of interest" description="Disordered" evidence="1">
    <location>
        <begin position="32"/>
        <end position="100"/>
    </location>
</feature>
<feature type="compositionally biased region" description="Gly residues" evidence="1">
    <location>
        <begin position="36"/>
        <end position="91"/>
    </location>
</feature>
<accession>A0A510PQ95</accession>
<gene>
    <name evidence="2" type="ORF">MAE30S32_47000</name>
</gene>
<feature type="non-terminal residue" evidence="2">
    <location>
        <position position="568"/>
    </location>
</feature>
<evidence type="ECO:0000313" key="3">
    <source>
        <dbReference type="Proteomes" id="UP000321223"/>
    </source>
</evidence>
<dbReference type="EMBL" id="BHVU01000574">
    <property type="protein sequence ID" value="GCA96048.1"/>
    <property type="molecule type" value="Genomic_DNA"/>
</dbReference>
<protein>
    <submittedName>
        <fullName evidence="2">Uncharacterized protein</fullName>
    </submittedName>
</protein>
<organism evidence="2 3">
    <name type="scientific">Microcystis aeruginosa 11-30S32</name>
    <dbReference type="NCBI Taxonomy" id="2358142"/>
    <lineage>
        <taxon>Bacteria</taxon>
        <taxon>Bacillati</taxon>
        <taxon>Cyanobacteriota</taxon>
        <taxon>Cyanophyceae</taxon>
        <taxon>Oscillatoriophycideae</taxon>
        <taxon>Chroococcales</taxon>
        <taxon>Microcystaceae</taxon>
        <taxon>Microcystis</taxon>
    </lineage>
</organism>
<reference evidence="2 3" key="1">
    <citation type="journal article" date="2019" name="Appl. Environ. Microbiol.">
        <title>Co-occurrence of broad and narrow host-range viruses infecting the toxic bloom-forming cyanobacterium Microcystis aeruginosa.</title>
        <authorList>
            <person name="Morimoto D."/>
            <person name="Tominaga K."/>
            <person name="Nishimura Y."/>
            <person name="Yoshida N."/>
            <person name="Kimura S."/>
            <person name="Sako Y."/>
            <person name="Yoshida T."/>
        </authorList>
    </citation>
    <scope>NUCLEOTIDE SEQUENCE [LARGE SCALE GENOMIC DNA]</scope>
    <source>
        <strain evidence="2 3">11-30S32</strain>
    </source>
</reference>
<comment type="caution">
    <text evidence="2">The sequence shown here is derived from an EMBL/GenBank/DDBJ whole genome shotgun (WGS) entry which is preliminary data.</text>
</comment>
<name>A0A510PQ95_MICAE</name>
<dbReference type="RefSeq" id="WP_186814395.1">
    <property type="nucleotide sequence ID" value="NZ_BHVU01000574.1"/>
</dbReference>